<evidence type="ECO:0000256" key="5">
    <source>
        <dbReference type="ARBA" id="ARBA00022692"/>
    </source>
</evidence>
<feature type="domain" description="TonB-dependent receptor plug" evidence="15">
    <location>
        <begin position="70"/>
        <end position="182"/>
    </location>
</feature>
<keyword evidence="17" id="KW-1185">Reference proteome</keyword>
<dbReference type="GO" id="GO:0009279">
    <property type="term" value="C:cell outer membrane"/>
    <property type="evidence" value="ECO:0007669"/>
    <property type="project" value="UniProtKB-SubCell"/>
</dbReference>
<keyword evidence="7" id="KW-0406">Ion transport</keyword>
<evidence type="ECO:0000256" key="11">
    <source>
        <dbReference type="PROSITE-ProRule" id="PRU01360"/>
    </source>
</evidence>
<keyword evidence="13" id="KW-0732">Signal</keyword>
<proteinExistence type="inferred from homology"/>
<keyword evidence="10 11" id="KW-0998">Cell outer membrane</keyword>
<evidence type="ECO:0000256" key="4">
    <source>
        <dbReference type="ARBA" id="ARBA00022496"/>
    </source>
</evidence>
<name>Q2SFM1_HAHCH</name>
<reference evidence="16 17" key="1">
    <citation type="journal article" date="2005" name="Nucleic Acids Res.">
        <title>Genomic blueprint of Hahella chejuensis, a marine microbe producing an algicidal agent.</title>
        <authorList>
            <person name="Jeong H."/>
            <person name="Yim J.H."/>
            <person name="Lee C."/>
            <person name="Choi S.-H."/>
            <person name="Park Y.K."/>
            <person name="Yoon S.H."/>
            <person name="Hur C.-G."/>
            <person name="Kang H.-Y."/>
            <person name="Kim D."/>
            <person name="Lee H.H."/>
            <person name="Park K.H."/>
            <person name="Park S.-H."/>
            <person name="Park H.-S."/>
            <person name="Lee H.K."/>
            <person name="Oh T.K."/>
            <person name="Kim J.F."/>
        </authorList>
    </citation>
    <scope>NUCLEOTIDE SEQUENCE [LARGE SCALE GENOMIC DNA]</scope>
    <source>
        <strain evidence="16 17">KCTC 2396</strain>
    </source>
</reference>
<feature type="chain" id="PRO_5004215670" evidence="13">
    <location>
        <begin position="36"/>
        <end position="704"/>
    </location>
</feature>
<dbReference type="EMBL" id="CP000155">
    <property type="protein sequence ID" value="ABC30553.1"/>
    <property type="molecule type" value="Genomic_DNA"/>
</dbReference>
<evidence type="ECO:0000256" key="8">
    <source>
        <dbReference type="ARBA" id="ARBA00023077"/>
    </source>
</evidence>
<keyword evidence="6" id="KW-0408">Iron</keyword>
<evidence type="ECO:0000256" key="7">
    <source>
        <dbReference type="ARBA" id="ARBA00023065"/>
    </source>
</evidence>
<evidence type="ECO:0000313" key="16">
    <source>
        <dbReference type="EMBL" id="ABC30553.1"/>
    </source>
</evidence>
<evidence type="ECO:0000256" key="1">
    <source>
        <dbReference type="ARBA" id="ARBA00004571"/>
    </source>
</evidence>
<dbReference type="PANTHER" id="PTHR32552:SF81">
    <property type="entry name" value="TONB-DEPENDENT OUTER MEMBRANE RECEPTOR"/>
    <property type="match status" value="1"/>
</dbReference>
<evidence type="ECO:0000259" key="14">
    <source>
        <dbReference type="Pfam" id="PF00593"/>
    </source>
</evidence>
<dbReference type="Pfam" id="PF00593">
    <property type="entry name" value="TonB_dep_Rec_b-barrel"/>
    <property type="match status" value="1"/>
</dbReference>
<dbReference type="Pfam" id="PF07715">
    <property type="entry name" value="Plug"/>
    <property type="match status" value="1"/>
</dbReference>
<dbReference type="SUPFAM" id="SSF56935">
    <property type="entry name" value="Porins"/>
    <property type="match status" value="1"/>
</dbReference>
<keyword evidence="4" id="KW-0410">Iron transport</keyword>
<dbReference type="InterPro" id="IPR012910">
    <property type="entry name" value="Plug_dom"/>
</dbReference>
<gene>
    <name evidence="16" type="ordered locus">HCH_03822</name>
</gene>
<evidence type="ECO:0000256" key="9">
    <source>
        <dbReference type="ARBA" id="ARBA00023136"/>
    </source>
</evidence>
<dbReference type="InterPro" id="IPR039426">
    <property type="entry name" value="TonB-dep_rcpt-like"/>
</dbReference>
<dbReference type="InterPro" id="IPR036942">
    <property type="entry name" value="Beta-barrel_TonB_sf"/>
</dbReference>
<dbReference type="Gene3D" id="2.40.170.20">
    <property type="entry name" value="TonB-dependent receptor, beta-barrel domain"/>
    <property type="match status" value="1"/>
</dbReference>
<evidence type="ECO:0000256" key="6">
    <source>
        <dbReference type="ARBA" id="ARBA00023004"/>
    </source>
</evidence>
<dbReference type="Proteomes" id="UP000000238">
    <property type="component" value="Chromosome"/>
</dbReference>
<dbReference type="PROSITE" id="PS52016">
    <property type="entry name" value="TONB_DEPENDENT_REC_3"/>
    <property type="match status" value="1"/>
</dbReference>
<dbReference type="STRING" id="349521.HCH_03822"/>
<protein>
    <submittedName>
        <fullName evidence="16">Outer membrane receptor protein, mostly Fe transport</fullName>
    </submittedName>
</protein>
<keyword evidence="16" id="KW-0675">Receptor</keyword>
<dbReference type="PANTHER" id="PTHR32552">
    <property type="entry name" value="FERRICHROME IRON RECEPTOR-RELATED"/>
    <property type="match status" value="1"/>
</dbReference>
<dbReference type="HOGENOM" id="CLU_008287_15_2_6"/>
<dbReference type="KEGG" id="hch:HCH_03822"/>
<keyword evidence="2 11" id="KW-0813">Transport</keyword>
<evidence type="ECO:0000259" key="15">
    <source>
        <dbReference type="Pfam" id="PF07715"/>
    </source>
</evidence>
<dbReference type="GO" id="GO:0006826">
    <property type="term" value="P:iron ion transport"/>
    <property type="evidence" value="ECO:0007669"/>
    <property type="project" value="UniProtKB-KW"/>
</dbReference>
<evidence type="ECO:0000313" key="17">
    <source>
        <dbReference type="Proteomes" id="UP000000238"/>
    </source>
</evidence>
<evidence type="ECO:0000256" key="12">
    <source>
        <dbReference type="RuleBase" id="RU003357"/>
    </source>
</evidence>
<dbReference type="AlphaFoldDB" id="Q2SFM1"/>
<evidence type="ECO:0000256" key="3">
    <source>
        <dbReference type="ARBA" id="ARBA00022452"/>
    </source>
</evidence>
<keyword evidence="9 11" id="KW-0472">Membrane</keyword>
<evidence type="ECO:0000256" key="2">
    <source>
        <dbReference type="ARBA" id="ARBA00022448"/>
    </source>
</evidence>
<sequence length="704" mass="77049">MFLFRDKRSNPRLHPLAFATKVAVATLAGGMAAHAAAETLALAQPDRVKQSASTTLAPVVVTGEKIDRDLQESTSAVTVLDDLKVDSGETQSVFEVVDKVPNMIANPYGVPNIRGVEGSGAANGSFALVAGSRPKVSTSVDGVSESWFGQEYVDANLWDVQQVEVLRGPQSTTQGRNSIGGAIVVLTKDPTYHWESAIRAGYETADSKQQLALMTSGPLIDNELAFRLAASASQGEGYIDYPISDQEWPWDPSESKRYNLRGKLLWEPSALSGLSVKFTATHRSQEGEYLNFVNGDFFDYELNGDVSNTRYQDSDSASYALDVQYALNDALTAYLTLNHADTNAKFEEYASRVRDIDLRLDLEERSNSLEGRLVYDPASGSLSGVVGVYLFKRTQDLAVVPATFTGDDDVSTVAVYGDATFALTDRLDLILGGRVERESQERNILAWPDTSYEGRLLTDIGETMFLPKAGVSYQATPQTTLGLVVRKGYNPGGGSLDWDDSSFYEYDKEEVITYEASSRSSLWDNRMTVGVTLFANEYDGYQSILNRRFVNIPQGRSYGLEVETNAQVAAGLEVFGSVGLLKTEVTEAVAGGPDIKGNEFSYAPSVNANLGFTKYFDQGYFAGADVSYVGEYYSDVTNNDDLTAGDYVITNVNAGYENDDFTVRLYVKNLFDEEVLYRQTTTWATTEAQIGPPRTAGIVVDYRL</sequence>
<keyword evidence="3 11" id="KW-1134">Transmembrane beta strand</keyword>
<accession>Q2SFM1</accession>
<dbReference type="InterPro" id="IPR000531">
    <property type="entry name" value="Beta-barrel_TonB"/>
</dbReference>
<evidence type="ECO:0000256" key="10">
    <source>
        <dbReference type="ARBA" id="ARBA00023237"/>
    </source>
</evidence>
<feature type="domain" description="TonB-dependent receptor-like beta-barrel" evidence="14">
    <location>
        <begin position="286"/>
        <end position="670"/>
    </location>
</feature>
<keyword evidence="5 11" id="KW-0812">Transmembrane</keyword>
<evidence type="ECO:0000256" key="13">
    <source>
        <dbReference type="SAM" id="SignalP"/>
    </source>
</evidence>
<keyword evidence="8 12" id="KW-0798">TonB box</keyword>
<comment type="subcellular location">
    <subcellularLocation>
        <location evidence="1 11">Cell outer membrane</location>
        <topology evidence="1 11">Multi-pass membrane protein</topology>
    </subcellularLocation>
</comment>
<comment type="similarity">
    <text evidence="11 12">Belongs to the TonB-dependent receptor family.</text>
</comment>
<dbReference type="eggNOG" id="COG4771">
    <property type="taxonomic scope" value="Bacteria"/>
</dbReference>
<organism evidence="16 17">
    <name type="scientific">Hahella chejuensis (strain KCTC 2396)</name>
    <dbReference type="NCBI Taxonomy" id="349521"/>
    <lineage>
        <taxon>Bacteria</taxon>
        <taxon>Pseudomonadati</taxon>
        <taxon>Pseudomonadota</taxon>
        <taxon>Gammaproteobacteria</taxon>
        <taxon>Oceanospirillales</taxon>
        <taxon>Hahellaceae</taxon>
        <taxon>Hahella</taxon>
    </lineage>
</organism>
<feature type="signal peptide" evidence="13">
    <location>
        <begin position="1"/>
        <end position="35"/>
    </location>
</feature>